<evidence type="ECO:0000313" key="2">
    <source>
        <dbReference type="Proteomes" id="UP000288490"/>
    </source>
</evidence>
<proteinExistence type="predicted"/>
<reference evidence="1 2" key="1">
    <citation type="submission" date="2017-05" db="EMBL/GenBank/DDBJ databases">
        <title>Vagococcus spp. assemblies.</title>
        <authorList>
            <person name="Gulvik C.A."/>
        </authorList>
    </citation>
    <scope>NUCLEOTIDE SEQUENCE [LARGE SCALE GENOMIC DNA]</scope>
    <source>
        <strain evidence="1 2">SS1994</strain>
    </source>
</reference>
<protein>
    <submittedName>
        <fullName evidence="1">Uncharacterized protein</fullName>
    </submittedName>
</protein>
<comment type="caution">
    <text evidence="1">The sequence shown here is derived from an EMBL/GenBank/DDBJ whole genome shotgun (WGS) entry which is preliminary data.</text>
</comment>
<dbReference type="EMBL" id="NGJT01000017">
    <property type="protein sequence ID" value="RST92190.1"/>
    <property type="molecule type" value="Genomic_DNA"/>
</dbReference>
<dbReference type="AlphaFoldDB" id="A0A429ZES5"/>
<dbReference type="InterPro" id="IPR025009">
    <property type="entry name" value="DUF3977"/>
</dbReference>
<dbReference type="OrthoDB" id="2925496at2"/>
<evidence type="ECO:0000313" key="1">
    <source>
        <dbReference type="EMBL" id="RST92190.1"/>
    </source>
</evidence>
<name>A0A429ZES5_9ENTE</name>
<accession>A0A429ZES5</accession>
<organism evidence="1 2">
    <name type="scientific">Vagococcus bubulae</name>
    <dbReference type="NCBI Taxonomy" id="1977868"/>
    <lineage>
        <taxon>Bacteria</taxon>
        <taxon>Bacillati</taxon>
        <taxon>Bacillota</taxon>
        <taxon>Bacilli</taxon>
        <taxon>Lactobacillales</taxon>
        <taxon>Enterococcaceae</taxon>
        <taxon>Vagococcus</taxon>
    </lineage>
</organism>
<dbReference type="Pfam" id="PF13122">
    <property type="entry name" value="DUF3977"/>
    <property type="match status" value="1"/>
</dbReference>
<keyword evidence="2" id="KW-1185">Reference proteome</keyword>
<sequence length="85" mass="9973">MVKPIIFTEIGLDFDNNKYGLGVSTEIEYSDYEERKKGFVKINVKEVYLRVWLLKSVFILSKKEGIKFDKKRRNNLKVVIGLSDK</sequence>
<gene>
    <name evidence="1" type="ORF">CBF36_08875</name>
</gene>
<dbReference type="RefSeq" id="WP_125958102.1">
    <property type="nucleotide sequence ID" value="NZ_JAQEJV010000015.1"/>
</dbReference>
<dbReference type="Proteomes" id="UP000288490">
    <property type="component" value="Unassembled WGS sequence"/>
</dbReference>